<evidence type="ECO:0000256" key="3">
    <source>
        <dbReference type="SAM" id="MobiDB-lite"/>
    </source>
</evidence>
<dbReference type="Proteomes" id="UP001295740">
    <property type="component" value="Unassembled WGS sequence"/>
</dbReference>
<gene>
    <name evidence="5" type="ORF">KHLLAP_LOCUS389</name>
</gene>
<dbReference type="Gene3D" id="4.10.240.10">
    <property type="entry name" value="Zn(2)-C6 fungal-type DNA-binding domain"/>
    <property type="match status" value="1"/>
</dbReference>
<feature type="compositionally biased region" description="Basic residues" evidence="3">
    <location>
        <begin position="24"/>
        <end position="37"/>
    </location>
</feature>
<dbReference type="SMART" id="SM00066">
    <property type="entry name" value="GAL4"/>
    <property type="match status" value="1"/>
</dbReference>
<evidence type="ECO:0000313" key="5">
    <source>
        <dbReference type="EMBL" id="CAJ2499921.1"/>
    </source>
</evidence>
<dbReference type="GO" id="GO:0005634">
    <property type="term" value="C:nucleus"/>
    <property type="evidence" value="ECO:0007669"/>
    <property type="project" value="UniProtKB-SubCell"/>
</dbReference>
<dbReference type="PANTHER" id="PTHR37534">
    <property type="entry name" value="TRANSCRIPTIONAL ACTIVATOR PROTEIN UGA3"/>
    <property type="match status" value="1"/>
</dbReference>
<feature type="region of interest" description="Disordered" evidence="3">
    <location>
        <begin position="77"/>
        <end position="145"/>
    </location>
</feature>
<evidence type="ECO:0000313" key="6">
    <source>
        <dbReference type="Proteomes" id="UP001295740"/>
    </source>
</evidence>
<dbReference type="CDD" id="cd00067">
    <property type="entry name" value="GAL4"/>
    <property type="match status" value="1"/>
</dbReference>
<evidence type="ECO:0000259" key="4">
    <source>
        <dbReference type="PROSITE" id="PS50048"/>
    </source>
</evidence>
<keyword evidence="6" id="KW-1185">Reference proteome</keyword>
<dbReference type="Pfam" id="PF00172">
    <property type="entry name" value="Zn_clus"/>
    <property type="match status" value="1"/>
</dbReference>
<keyword evidence="2" id="KW-0539">Nucleus</keyword>
<proteinExistence type="predicted"/>
<evidence type="ECO:0000256" key="1">
    <source>
        <dbReference type="ARBA" id="ARBA00004123"/>
    </source>
</evidence>
<dbReference type="GO" id="GO:0000981">
    <property type="term" value="F:DNA-binding transcription factor activity, RNA polymerase II-specific"/>
    <property type="evidence" value="ECO:0007669"/>
    <property type="project" value="InterPro"/>
</dbReference>
<protein>
    <submittedName>
        <fullName evidence="5">Uu.00g027740.m01.CDS01</fullName>
    </submittedName>
</protein>
<feature type="compositionally biased region" description="Polar residues" evidence="3">
    <location>
        <begin position="106"/>
        <end position="116"/>
    </location>
</feature>
<name>A0AAI8YCM6_9PEZI</name>
<dbReference type="GO" id="GO:0000976">
    <property type="term" value="F:transcription cis-regulatory region binding"/>
    <property type="evidence" value="ECO:0007669"/>
    <property type="project" value="TreeGrafter"/>
</dbReference>
<accession>A0AAI8YCM6</accession>
<dbReference type="InterPro" id="IPR021858">
    <property type="entry name" value="Fun_TF"/>
</dbReference>
<reference evidence="5" key="1">
    <citation type="submission" date="2023-10" db="EMBL/GenBank/DDBJ databases">
        <authorList>
            <person name="Hackl T."/>
        </authorList>
    </citation>
    <scope>NUCLEOTIDE SEQUENCE</scope>
</reference>
<dbReference type="GO" id="GO:0045944">
    <property type="term" value="P:positive regulation of transcription by RNA polymerase II"/>
    <property type="evidence" value="ECO:0007669"/>
    <property type="project" value="TreeGrafter"/>
</dbReference>
<evidence type="ECO:0000256" key="2">
    <source>
        <dbReference type="ARBA" id="ARBA00023242"/>
    </source>
</evidence>
<comment type="caution">
    <text evidence="5">The sequence shown here is derived from an EMBL/GenBank/DDBJ whole genome shotgun (WGS) entry which is preliminary data.</text>
</comment>
<comment type="subcellular location">
    <subcellularLocation>
        <location evidence="1">Nucleus</location>
    </subcellularLocation>
</comment>
<dbReference type="GO" id="GO:0008270">
    <property type="term" value="F:zinc ion binding"/>
    <property type="evidence" value="ECO:0007669"/>
    <property type="project" value="InterPro"/>
</dbReference>
<dbReference type="InterPro" id="IPR036864">
    <property type="entry name" value="Zn2-C6_fun-type_DNA-bd_sf"/>
</dbReference>
<dbReference type="InterPro" id="IPR001138">
    <property type="entry name" value="Zn2Cys6_DnaBD"/>
</dbReference>
<dbReference type="AlphaFoldDB" id="A0AAI8YCM6"/>
<organism evidence="5 6">
    <name type="scientific">Anthostomella pinea</name>
    <dbReference type="NCBI Taxonomy" id="933095"/>
    <lineage>
        <taxon>Eukaryota</taxon>
        <taxon>Fungi</taxon>
        <taxon>Dikarya</taxon>
        <taxon>Ascomycota</taxon>
        <taxon>Pezizomycotina</taxon>
        <taxon>Sordariomycetes</taxon>
        <taxon>Xylariomycetidae</taxon>
        <taxon>Xylariales</taxon>
        <taxon>Xylariaceae</taxon>
        <taxon>Anthostomella</taxon>
    </lineage>
</organism>
<dbReference type="SUPFAM" id="SSF57701">
    <property type="entry name" value="Zn2/Cys6 DNA-binding domain"/>
    <property type="match status" value="1"/>
</dbReference>
<dbReference type="EMBL" id="CAUWAG010000003">
    <property type="protein sequence ID" value="CAJ2499921.1"/>
    <property type="molecule type" value="Genomic_DNA"/>
</dbReference>
<feature type="region of interest" description="Disordered" evidence="3">
    <location>
        <begin position="1"/>
        <end position="38"/>
    </location>
</feature>
<dbReference type="PROSITE" id="PS50048">
    <property type="entry name" value="ZN2_CY6_FUNGAL_2"/>
    <property type="match status" value="1"/>
</dbReference>
<dbReference type="Pfam" id="PF11951">
    <property type="entry name" value="Fungal_trans_2"/>
    <property type="match status" value="1"/>
</dbReference>
<feature type="compositionally biased region" description="Basic and acidic residues" evidence="3">
    <location>
        <begin position="94"/>
        <end position="104"/>
    </location>
</feature>
<sequence>MDPAGATTHATGGPKPADEDSSNLKKRIRKSRSRGLRTKTGCLTCRKRHKKCDERLPVCGPCSISSRDCVYAEGSQSVTIPHGKPPGAVSAVSKDSDDSSRISRETPGQMTLSPQSLVAPLPEEGPKQPGPQFPTATGEPYQYGYSPETVTSDVLTADLATTRWLDLLATDAAQADGGFSLAPSPVPEDTVFNEPYGRLPDTERPLDSSGAPVSDAVLTERHAWQSAHDLPLEPHQAVLFRTFAERASRWLDLFDPYKNFSTYATRLALRNIGLMRAILALAARHNAMIQANTGQAGADHSEAIQYYYETLHYVQTALKFNSYAHSEELLATTLVISTYEMLDASDSNWQRHLKGVFWIQRSQNVNGGSGGLRQSVWWAWLRQDLWAAFRERRRCFSFWRPVKDYPELNQDELADRAVYLLSQTVNYCAEPHASSTDRQMVERRAYEGEVLMTMLERWKTFLGPKFRPLPTAPSDSSVFEPLWIHPPQFAVAIQVYNFARILIVLHRPAIAGFDGFMKTQRMLSDAVATICGIAMELKDEGCQILSAQCLFGAGLCAQEEVKRKTILYLVDACEARTGWPMATMRSDLRAEWAKVG</sequence>
<feature type="domain" description="Zn(2)-C6 fungal-type" evidence="4">
    <location>
        <begin position="41"/>
        <end position="71"/>
    </location>
</feature>
<dbReference type="PROSITE" id="PS00463">
    <property type="entry name" value="ZN2_CY6_FUNGAL_1"/>
    <property type="match status" value="1"/>
</dbReference>
<dbReference type="PANTHER" id="PTHR37534:SF3">
    <property type="entry name" value="ZN(II)2CYS6 TRANSCRIPTION FACTOR (EUROFUNG)"/>
    <property type="match status" value="1"/>
</dbReference>